<evidence type="ECO:0000313" key="1">
    <source>
        <dbReference type="EMBL" id="GEN45416.1"/>
    </source>
</evidence>
<proteinExistence type="predicted"/>
<dbReference type="RefSeq" id="WP_170235987.1">
    <property type="nucleotide sequence ID" value="NZ_BJYA01000004.1"/>
</dbReference>
<reference evidence="1 2" key="1">
    <citation type="submission" date="2019-07" db="EMBL/GenBank/DDBJ databases">
        <title>Whole genome shotgun sequence of Alkalibacillus haloalkaliphilus NBRC 103110.</title>
        <authorList>
            <person name="Hosoyama A."/>
            <person name="Uohara A."/>
            <person name="Ohji S."/>
            <person name="Ichikawa N."/>
        </authorList>
    </citation>
    <scope>NUCLEOTIDE SEQUENCE [LARGE SCALE GENOMIC DNA]</scope>
    <source>
        <strain evidence="1 2">NBRC 103110</strain>
    </source>
</reference>
<comment type="caution">
    <text evidence="1">The sequence shown here is derived from an EMBL/GenBank/DDBJ whole genome shotgun (WGS) entry which is preliminary data.</text>
</comment>
<gene>
    <name evidence="1" type="ORF">AHA02nite_11920</name>
</gene>
<dbReference type="AlphaFoldDB" id="A0A511W2V5"/>
<name>A0A511W2V5_9BACI</name>
<organism evidence="1 2">
    <name type="scientific">Alkalibacillus haloalkaliphilus</name>
    <dbReference type="NCBI Taxonomy" id="94136"/>
    <lineage>
        <taxon>Bacteria</taxon>
        <taxon>Bacillati</taxon>
        <taxon>Bacillota</taxon>
        <taxon>Bacilli</taxon>
        <taxon>Bacillales</taxon>
        <taxon>Bacillaceae</taxon>
        <taxon>Alkalibacillus</taxon>
    </lineage>
</organism>
<evidence type="ECO:0000313" key="2">
    <source>
        <dbReference type="Proteomes" id="UP000321440"/>
    </source>
</evidence>
<keyword evidence="2" id="KW-1185">Reference proteome</keyword>
<sequence>MVMKAEERKKERETIRQEILKRRKAAIEHSRKNHNYSVLERIKNKKVY</sequence>
<protein>
    <submittedName>
        <fullName evidence="1">Uncharacterized protein</fullName>
    </submittedName>
</protein>
<accession>A0A511W2V5</accession>
<dbReference type="Proteomes" id="UP000321440">
    <property type="component" value="Unassembled WGS sequence"/>
</dbReference>
<dbReference type="EMBL" id="BJYA01000004">
    <property type="protein sequence ID" value="GEN45416.1"/>
    <property type="molecule type" value="Genomic_DNA"/>
</dbReference>